<evidence type="ECO:0000313" key="7">
    <source>
        <dbReference type="Proteomes" id="UP001291623"/>
    </source>
</evidence>
<keyword evidence="2" id="KW-0732">Signal</keyword>
<comment type="caution">
    <text evidence="6">The sequence shown here is derived from an EMBL/GenBank/DDBJ whole genome shotgun (WGS) entry which is preliminary data.</text>
</comment>
<evidence type="ECO:0000259" key="5">
    <source>
        <dbReference type="Pfam" id="PF08263"/>
    </source>
</evidence>
<name>A0AAE1UTK9_9SOLA</name>
<dbReference type="Pfam" id="PF08263">
    <property type="entry name" value="LRRNT_2"/>
    <property type="match status" value="1"/>
</dbReference>
<reference evidence="6" key="1">
    <citation type="submission" date="2023-12" db="EMBL/GenBank/DDBJ databases">
        <title>Genome assembly of Anisodus tanguticus.</title>
        <authorList>
            <person name="Wang Y.-J."/>
        </authorList>
    </citation>
    <scope>NUCLEOTIDE SEQUENCE</scope>
    <source>
        <strain evidence="6">KB-2021</strain>
        <tissue evidence="6">Leaf</tissue>
    </source>
</reference>
<dbReference type="Gene3D" id="3.80.10.10">
    <property type="entry name" value="Ribonuclease Inhibitor"/>
    <property type="match status" value="1"/>
</dbReference>
<feature type="domain" description="Leucine-rich repeat-containing N-terminal plant-type" evidence="5">
    <location>
        <begin position="58"/>
        <end position="85"/>
    </location>
</feature>
<evidence type="ECO:0000256" key="2">
    <source>
        <dbReference type="ARBA" id="ARBA00022729"/>
    </source>
</evidence>
<protein>
    <recommendedName>
        <fullName evidence="5">Leucine-rich repeat-containing N-terminal plant-type domain-containing protein</fullName>
    </recommendedName>
</protein>
<dbReference type="EMBL" id="JAVYJV010000023">
    <property type="protein sequence ID" value="KAK4339236.1"/>
    <property type="molecule type" value="Genomic_DNA"/>
</dbReference>
<keyword evidence="3" id="KW-0677">Repeat</keyword>
<keyword evidence="4" id="KW-0472">Membrane</keyword>
<keyword evidence="1" id="KW-0433">Leucine-rich repeat</keyword>
<accession>A0AAE1UTK9</accession>
<keyword evidence="7" id="KW-1185">Reference proteome</keyword>
<evidence type="ECO:0000313" key="6">
    <source>
        <dbReference type="EMBL" id="KAK4339236.1"/>
    </source>
</evidence>
<dbReference type="InterPro" id="IPR013210">
    <property type="entry name" value="LRR_N_plant-typ"/>
</dbReference>
<feature type="transmembrane region" description="Helical" evidence="4">
    <location>
        <begin position="16"/>
        <end position="37"/>
    </location>
</feature>
<dbReference type="AlphaFoldDB" id="A0AAE1UTK9"/>
<dbReference type="Proteomes" id="UP001291623">
    <property type="component" value="Unassembled WGS sequence"/>
</dbReference>
<evidence type="ECO:0000256" key="4">
    <source>
        <dbReference type="SAM" id="Phobius"/>
    </source>
</evidence>
<dbReference type="PANTHER" id="PTHR47988">
    <property type="entry name" value="SOMATIC EMBRYOGENESIS RECEPTOR KINASE 1"/>
    <property type="match status" value="1"/>
</dbReference>
<organism evidence="6 7">
    <name type="scientific">Anisodus tanguticus</name>
    <dbReference type="NCBI Taxonomy" id="243964"/>
    <lineage>
        <taxon>Eukaryota</taxon>
        <taxon>Viridiplantae</taxon>
        <taxon>Streptophyta</taxon>
        <taxon>Embryophyta</taxon>
        <taxon>Tracheophyta</taxon>
        <taxon>Spermatophyta</taxon>
        <taxon>Magnoliopsida</taxon>
        <taxon>eudicotyledons</taxon>
        <taxon>Gunneridae</taxon>
        <taxon>Pentapetalae</taxon>
        <taxon>asterids</taxon>
        <taxon>lamiids</taxon>
        <taxon>Solanales</taxon>
        <taxon>Solanaceae</taxon>
        <taxon>Solanoideae</taxon>
        <taxon>Hyoscyameae</taxon>
        <taxon>Anisodus</taxon>
    </lineage>
</organism>
<proteinExistence type="predicted"/>
<evidence type="ECO:0000256" key="1">
    <source>
        <dbReference type="ARBA" id="ARBA00022614"/>
    </source>
</evidence>
<keyword evidence="4" id="KW-1133">Transmembrane helix</keyword>
<gene>
    <name evidence="6" type="ORF">RND71_040698</name>
</gene>
<sequence>MAENRIQGKNSPAKSILWIFCPFICNYFIMVSLHQILPPTHSSALSLFYFPFYCHPESVTDPNNALLSWDPTLVNPCTWFHVTCNKDNSVVRVQVQNNSFSRAIPRELGNLTKLVSLGLQINKLSGPIPSSLGNLKSLRYISCKAIESKFTITAWAPWRGGLVDGGIWYYMMYMKNNSEAAAKVATVLFVPMILLESRYSKHVDRGGFGIKVDEFF</sequence>
<keyword evidence="4" id="KW-0812">Transmembrane</keyword>
<evidence type="ECO:0000256" key="3">
    <source>
        <dbReference type="ARBA" id="ARBA00022737"/>
    </source>
</evidence>
<dbReference type="InterPro" id="IPR032675">
    <property type="entry name" value="LRR_dom_sf"/>
</dbReference>
<dbReference type="SUPFAM" id="SSF52058">
    <property type="entry name" value="L domain-like"/>
    <property type="match status" value="1"/>
</dbReference>